<feature type="transmembrane region" description="Helical" evidence="1">
    <location>
        <begin position="1206"/>
        <end position="1234"/>
    </location>
</feature>
<reference evidence="3 4" key="1">
    <citation type="submission" date="2020-07" db="EMBL/GenBank/DDBJ databases">
        <title>Sequencing the genomes of 1000 actinobacteria strains.</title>
        <authorList>
            <person name="Klenk H.-P."/>
        </authorList>
    </citation>
    <scope>NUCLEOTIDE SEQUENCE [LARGE SCALE GENOMIC DNA]</scope>
    <source>
        <strain evidence="3 4">DSM 103833</strain>
    </source>
</reference>
<dbReference type="InterPro" id="IPR008979">
    <property type="entry name" value="Galactose-bd-like_sf"/>
</dbReference>
<evidence type="ECO:0000313" key="4">
    <source>
        <dbReference type="Proteomes" id="UP000530424"/>
    </source>
</evidence>
<evidence type="ECO:0000256" key="1">
    <source>
        <dbReference type="SAM" id="Phobius"/>
    </source>
</evidence>
<feature type="transmembrane region" description="Helical" evidence="1">
    <location>
        <begin position="295"/>
        <end position="314"/>
    </location>
</feature>
<feature type="transmembrane region" description="Helical" evidence="1">
    <location>
        <begin position="1289"/>
        <end position="1309"/>
    </location>
</feature>
<dbReference type="InterPro" id="IPR021798">
    <property type="entry name" value="AftD_N"/>
</dbReference>
<dbReference type="GO" id="GO:0016757">
    <property type="term" value="F:glycosyltransferase activity"/>
    <property type="evidence" value="ECO:0007669"/>
    <property type="project" value="UniProtKB-KW"/>
</dbReference>
<name>A0A853C0G6_9ACTN</name>
<feature type="transmembrane region" description="Helical" evidence="1">
    <location>
        <begin position="321"/>
        <end position="343"/>
    </location>
</feature>
<sequence length="1335" mass="141216">MEEARAEGGRYGAAAAALYAGIVLLMLVQQPGLTTYDTRAELTERPGDFLSGAFTLWHAESNFGELQNQAYGYLFPQGTWFWLTDVLGVEGWVSQRLWSALILVVACEGARRVALAIGLPGAVALLSGVVFAASPRLFGTVAVQTGESLPGAVMPWLVLAVLLHLRGVLPGWKAAVLSGAAVVCMGGVNAVETAGSLPLAIILVVWGASRGLTRWRFVAQWCGAVGLACLWWALPLLLLARYAPPFYEYVESATDTTSVVGWSEAARGDSSWIAYLLAGDQPWWPAAYHLATDPALVVIAAVVAAVGLVGLASLESSLNRPLMLAAVLGLGCLTVAHGGVAGAPVADAMRGLLDGSLQIFRNVHKIDPVVRLPLALGFGHAIWRLGTYGARRLPALAEWNRVLYLVPLLTVLALGRPFLLNDARTPGWEEIPTAWQETRAYLAEHAAAEGDAATAGRTLVVPGSRFAQHAWGWTIDEPLAILGGVPTVTRSQVPLIPGQSIRYLSALDQIIATGRATEALVDQLARAGITHVVLRRDLLRGVTGSPHPGAAAVSLARAGLERVAGFGETDEGAAEVEVFEVPERLPVLRSAALDDVLTVSGAPESVLGLDGAGLLSGRPTVLAGEDGWDEQPEAVTDADQRRERAFGINDEALSSVLTADEPWRTTRAVHDFPGVPGNPQVVARYEGLESVTASSAQGYADNFGPVSVQSGPYAAIDGDLDSRWVSSVATDPEEQWLRLTFDQPRDVHRVTVTPVADDPLVTPVRTLEVVAGDQRVEVDVNVSGAPAVVPLDGSEVESVEVRVVAAATADDSARVGLREVEVDRLEPRRTLVVPGTIPADASWQLSAVTGRRACYITLGQPDCDAARARASEEPEGLDRTFTLGGAQEVRLSGHVVVRSTPEAARLLDVVQHRPPVAASSVFGQDPKVAARFAYDGQTTTAWVSDNADPYPTLSFRWQKARRITGLTVATQGLQQVPTTAVVSTPRRSQRVTLGGAETEIRPVRTRELRVRFVKPAGARHVVVPEIGLTGVEVFRPFLPNAPTGSVCGLGPLLRIDGETIKTRVTGTLADVVNGSPMELEACRPRDDDGPITLAEGEHHLRAVPTAEFEVLDVTAVPEDAVAGSPGAGRVVEVQNWGDSTRTVRVAAGEGTLLYLPENFNEGWVAEADGERLMPVRVDGWQQGWVLPSGEATTVELRFAPQRTYDVLLPLGLGVSGAVLLAGLLVLLAPLLQVVRRRPLTAVPARDWPPLVPTRWPLRAGAVVVSLLLLGPACALALGGAVLAGDRPRWTAVAVAASGLVVLSGVLDVLGGETSRAAADLAAAVAVGVLAGRTLR</sequence>
<evidence type="ECO:0000259" key="2">
    <source>
        <dbReference type="Pfam" id="PF11847"/>
    </source>
</evidence>
<dbReference type="SUPFAM" id="SSF49785">
    <property type="entry name" value="Galactose-binding domain-like"/>
    <property type="match status" value="1"/>
</dbReference>
<feature type="transmembrane region" description="Helical" evidence="1">
    <location>
        <begin position="113"/>
        <end position="137"/>
    </location>
</feature>
<keyword evidence="1" id="KW-0472">Membrane</keyword>
<feature type="transmembrane region" description="Helical" evidence="1">
    <location>
        <begin position="149"/>
        <end position="169"/>
    </location>
</feature>
<keyword evidence="1" id="KW-0812">Transmembrane</keyword>
<feature type="transmembrane region" description="Helical" evidence="1">
    <location>
        <begin position="12"/>
        <end position="29"/>
    </location>
</feature>
<comment type="caution">
    <text evidence="3">The sequence shown here is derived from an EMBL/GenBank/DDBJ whole genome shotgun (WGS) entry which is preliminary data.</text>
</comment>
<feature type="transmembrane region" description="Helical" evidence="1">
    <location>
        <begin position="1255"/>
        <end position="1283"/>
    </location>
</feature>
<dbReference type="Pfam" id="PF11847">
    <property type="entry name" value="GT-C_AftD"/>
    <property type="match status" value="1"/>
</dbReference>
<organism evidence="3 4">
    <name type="scientific">Nocardioides thalensis</name>
    <dbReference type="NCBI Taxonomy" id="1914755"/>
    <lineage>
        <taxon>Bacteria</taxon>
        <taxon>Bacillati</taxon>
        <taxon>Actinomycetota</taxon>
        <taxon>Actinomycetes</taxon>
        <taxon>Propionibacteriales</taxon>
        <taxon>Nocardioidaceae</taxon>
        <taxon>Nocardioides</taxon>
    </lineage>
</organism>
<accession>A0A853C0G6</accession>
<evidence type="ECO:0000313" key="3">
    <source>
        <dbReference type="EMBL" id="NYJ01035.1"/>
    </source>
</evidence>
<keyword evidence="4" id="KW-1185">Reference proteome</keyword>
<proteinExistence type="predicted"/>
<dbReference type="EC" id="2.4.2.-" evidence="3"/>
<feature type="transmembrane region" description="Helical" evidence="1">
    <location>
        <begin position="218"/>
        <end position="240"/>
    </location>
</feature>
<dbReference type="EMBL" id="JACCFP010000001">
    <property type="protein sequence ID" value="NYJ01035.1"/>
    <property type="molecule type" value="Genomic_DNA"/>
</dbReference>
<feature type="domain" description="Alpha-(1-&gt;3)-arabinofuranosyltransferase N-terminal GT-C" evidence="2">
    <location>
        <begin position="23"/>
        <end position="669"/>
    </location>
</feature>
<gene>
    <name evidence="3" type="ORF">HNR19_001733</name>
</gene>
<dbReference type="Gene3D" id="2.60.120.260">
    <property type="entry name" value="Galactose-binding domain-like"/>
    <property type="match status" value="1"/>
</dbReference>
<dbReference type="RefSeq" id="WP_179667559.1">
    <property type="nucleotide sequence ID" value="NZ_JACCFP010000001.1"/>
</dbReference>
<keyword evidence="3" id="KW-0808">Transferase</keyword>
<keyword evidence="1" id="KW-1133">Transmembrane helix</keyword>
<dbReference type="Proteomes" id="UP000530424">
    <property type="component" value="Unassembled WGS sequence"/>
</dbReference>
<protein>
    <submittedName>
        <fullName evidence="3">Arabinofuranan 3-O-arabinosyltransferase</fullName>
        <ecNumber evidence="3">2.4.2.-</ecNumber>
    </submittedName>
</protein>
<keyword evidence="3" id="KW-0328">Glycosyltransferase</keyword>
<feature type="transmembrane region" description="Helical" evidence="1">
    <location>
        <begin position="175"/>
        <end position="206"/>
    </location>
</feature>